<protein>
    <submittedName>
        <fullName evidence="2">Uncharacterized protein</fullName>
    </submittedName>
</protein>
<reference evidence="2" key="1">
    <citation type="submission" date="2021-02" db="EMBL/GenBank/DDBJ databases">
        <authorList>
            <person name="Nowell W R."/>
        </authorList>
    </citation>
    <scope>NUCLEOTIDE SEQUENCE</scope>
</reference>
<evidence type="ECO:0000313" key="1">
    <source>
        <dbReference type="EMBL" id="CAF1613674.1"/>
    </source>
</evidence>
<comment type="caution">
    <text evidence="2">The sequence shown here is derived from an EMBL/GenBank/DDBJ whole genome shotgun (WGS) entry which is preliminary data.</text>
</comment>
<dbReference type="Proteomes" id="UP000677228">
    <property type="component" value="Unassembled WGS sequence"/>
</dbReference>
<dbReference type="AlphaFoldDB" id="A0A8S2WE09"/>
<evidence type="ECO:0000313" key="2">
    <source>
        <dbReference type="EMBL" id="CAF4429144.1"/>
    </source>
</evidence>
<sequence>MTDNHTKSFHINIDTPNNEIFTTIVNETNINEISIKEFNNETYISNSHNHEIDGIVMAGIIKGIRDEFYEFKFNSTKFQTDKKICRLIEKVLKEGGNLKSDHQLYRVCLMYKNEIVDDNTYEERLIEKFPNCLTEQAILYMIIFPSKLPGFQLKSSSKAFIPILDESYINHKNWIKIKQI</sequence>
<gene>
    <name evidence="1" type="ORF">OVA965_LOCUS42802</name>
    <name evidence="2" type="ORF">TMI583_LOCUS44814</name>
</gene>
<name>A0A8S2WE09_9BILA</name>
<dbReference type="EMBL" id="CAJOBA010078319">
    <property type="protein sequence ID" value="CAF4429144.1"/>
    <property type="molecule type" value="Genomic_DNA"/>
</dbReference>
<evidence type="ECO:0000313" key="3">
    <source>
        <dbReference type="Proteomes" id="UP000682733"/>
    </source>
</evidence>
<feature type="non-terminal residue" evidence="2">
    <location>
        <position position="180"/>
    </location>
</feature>
<organism evidence="2 3">
    <name type="scientific">Didymodactylos carnosus</name>
    <dbReference type="NCBI Taxonomy" id="1234261"/>
    <lineage>
        <taxon>Eukaryota</taxon>
        <taxon>Metazoa</taxon>
        <taxon>Spiralia</taxon>
        <taxon>Gnathifera</taxon>
        <taxon>Rotifera</taxon>
        <taxon>Eurotatoria</taxon>
        <taxon>Bdelloidea</taxon>
        <taxon>Philodinida</taxon>
        <taxon>Philodinidae</taxon>
        <taxon>Didymodactylos</taxon>
    </lineage>
</organism>
<proteinExistence type="predicted"/>
<accession>A0A8S2WE09</accession>
<dbReference type="Proteomes" id="UP000682733">
    <property type="component" value="Unassembled WGS sequence"/>
</dbReference>
<dbReference type="EMBL" id="CAJNOK010053905">
    <property type="protein sequence ID" value="CAF1613674.1"/>
    <property type="molecule type" value="Genomic_DNA"/>
</dbReference>